<evidence type="ECO:0000256" key="1">
    <source>
        <dbReference type="SAM" id="SignalP"/>
    </source>
</evidence>
<dbReference type="RefSeq" id="WP_074713804.1">
    <property type="nucleotide sequence ID" value="NZ_FNTV01000002.1"/>
</dbReference>
<dbReference type="EMBL" id="FNTV01000002">
    <property type="protein sequence ID" value="SEF13184.1"/>
    <property type="molecule type" value="Genomic_DNA"/>
</dbReference>
<proteinExistence type="predicted"/>
<feature type="chain" id="PRO_5010354127" description="Glycosyl hydrolase family 98 putative carbohydrate-binding module domain-containing protein" evidence="1">
    <location>
        <begin position="27"/>
        <end position="210"/>
    </location>
</feature>
<evidence type="ECO:0008006" key="4">
    <source>
        <dbReference type="Google" id="ProtNLM"/>
    </source>
</evidence>
<evidence type="ECO:0000313" key="3">
    <source>
        <dbReference type="Proteomes" id="UP000182725"/>
    </source>
</evidence>
<dbReference type="PROSITE" id="PS51257">
    <property type="entry name" value="PROKAR_LIPOPROTEIN"/>
    <property type="match status" value="1"/>
</dbReference>
<sequence length="210" mass="21977">METNRVRVTAALSIFMVVGMGLSACATGGSTAGPATISSSPTASTASASARTLVPVQSAMPEETATQLKSLPEGGQWLYALSHESTRPVDTTSVVLAGDASNTNYDHSTSQYMGCEGTPDQSSFKLEGKFKVFKSQVGLRLGTPAGIKAIVDVYLDDELITRLQIDSDGGSPLQVVLTGGQSLKFIVSKTEGECEHSEQGYLAFGNAQVF</sequence>
<reference evidence="2 3" key="1">
    <citation type="submission" date="2016-10" db="EMBL/GenBank/DDBJ databases">
        <authorList>
            <person name="de Groot N.N."/>
        </authorList>
    </citation>
    <scope>NUCLEOTIDE SEQUENCE [LARGE SCALE GENOMIC DNA]</scope>
    <source>
        <strain evidence="2 3">DSM 22274</strain>
    </source>
</reference>
<keyword evidence="1" id="KW-0732">Signal</keyword>
<dbReference type="AlphaFoldDB" id="A0A1H5PHQ3"/>
<feature type="signal peptide" evidence="1">
    <location>
        <begin position="1"/>
        <end position="26"/>
    </location>
</feature>
<organism evidence="2 3">
    <name type="scientific">Arthrobacter alpinus</name>
    <dbReference type="NCBI Taxonomy" id="656366"/>
    <lineage>
        <taxon>Bacteria</taxon>
        <taxon>Bacillati</taxon>
        <taxon>Actinomycetota</taxon>
        <taxon>Actinomycetes</taxon>
        <taxon>Micrococcales</taxon>
        <taxon>Micrococcaceae</taxon>
        <taxon>Arthrobacter</taxon>
    </lineage>
</organism>
<protein>
    <recommendedName>
        <fullName evidence="4">Glycosyl hydrolase family 98 putative carbohydrate-binding module domain-containing protein</fullName>
    </recommendedName>
</protein>
<accession>A0A1H5PHQ3</accession>
<name>A0A1H5PHQ3_9MICC</name>
<gene>
    <name evidence="2" type="ORF">SAMN04489740_4342</name>
</gene>
<dbReference type="Proteomes" id="UP000182725">
    <property type="component" value="Unassembled WGS sequence"/>
</dbReference>
<evidence type="ECO:0000313" key="2">
    <source>
        <dbReference type="EMBL" id="SEF13184.1"/>
    </source>
</evidence>